<sequence>MSKFLKTLIKTVKKESNGFAEKFVVAARGGAEITAQQILEAASKQNQPSDVILGKVIDAVKAGLAQTGQQMMTAGVDLVKGVSSQEDSSTPSKSSKSSDSINNELMSAEIDLSNGAGPHDDTSK</sequence>
<keyword evidence="3" id="KW-1185">Reference proteome</keyword>
<evidence type="ECO:0000313" key="2">
    <source>
        <dbReference type="EMBL" id="TNJ66555.1"/>
    </source>
</evidence>
<feature type="compositionally biased region" description="Low complexity" evidence="1">
    <location>
        <begin position="83"/>
        <end position="100"/>
    </location>
</feature>
<accession>A0A5C4TC90</accession>
<dbReference type="Proteomes" id="UP000307943">
    <property type="component" value="Unassembled WGS sequence"/>
</dbReference>
<protein>
    <submittedName>
        <fullName evidence="2">Uncharacterized protein</fullName>
    </submittedName>
</protein>
<dbReference type="EMBL" id="VDCQ01000010">
    <property type="protein sequence ID" value="TNJ66555.1"/>
    <property type="molecule type" value="Genomic_DNA"/>
</dbReference>
<evidence type="ECO:0000313" key="3">
    <source>
        <dbReference type="Proteomes" id="UP000307943"/>
    </source>
</evidence>
<evidence type="ECO:0000256" key="1">
    <source>
        <dbReference type="SAM" id="MobiDB-lite"/>
    </source>
</evidence>
<reference evidence="2 3" key="1">
    <citation type="submission" date="2019-05" db="EMBL/GenBank/DDBJ databases">
        <title>We sequenced the genome of Paenibacillus hemerocallicola KCTC 33185 for further insight into its adaptation and study the phylogeny of Paenibacillus.</title>
        <authorList>
            <person name="Narsing Rao M.P."/>
        </authorList>
    </citation>
    <scope>NUCLEOTIDE SEQUENCE [LARGE SCALE GENOMIC DNA]</scope>
    <source>
        <strain evidence="2 3">KCTC 33185</strain>
    </source>
</reference>
<comment type="caution">
    <text evidence="2">The sequence shown here is derived from an EMBL/GenBank/DDBJ whole genome shotgun (WGS) entry which is preliminary data.</text>
</comment>
<name>A0A5C4TC90_9BACL</name>
<organism evidence="2 3">
    <name type="scientific">Paenibacillus hemerocallicola</name>
    <dbReference type="NCBI Taxonomy" id="1172614"/>
    <lineage>
        <taxon>Bacteria</taxon>
        <taxon>Bacillati</taxon>
        <taxon>Bacillota</taxon>
        <taxon>Bacilli</taxon>
        <taxon>Bacillales</taxon>
        <taxon>Paenibacillaceae</taxon>
        <taxon>Paenibacillus</taxon>
    </lineage>
</organism>
<gene>
    <name evidence="2" type="ORF">FE784_09840</name>
</gene>
<dbReference type="AlphaFoldDB" id="A0A5C4TC90"/>
<proteinExistence type="predicted"/>
<dbReference type="RefSeq" id="WP_139602019.1">
    <property type="nucleotide sequence ID" value="NZ_VDCQ01000010.1"/>
</dbReference>
<feature type="region of interest" description="Disordered" evidence="1">
    <location>
        <begin position="80"/>
        <end position="124"/>
    </location>
</feature>